<reference evidence="8" key="3">
    <citation type="submission" date="2023-05" db="EMBL/GenBank/DDBJ databases">
        <authorList>
            <person name="Smith C.H."/>
        </authorList>
    </citation>
    <scope>NUCLEOTIDE SEQUENCE</scope>
    <source>
        <strain evidence="8">CHS0354</strain>
        <tissue evidence="8">Mantle</tissue>
    </source>
</reference>
<dbReference type="InterPro" id="IPR000315">
    <property type="entry name" value="Znf_B-box"/>
</dbReference>
<dbReference type="InterPro" id="IPR027370">
    <property type="entry name" value="Znf-RING_euk"/>
</dbReference>
<dbReference type="Pfam" id="PF00643">
    <property type="entry name" value="zf-B_box"/>
    <property type="match status" value="1"/>
</dbReference>
<keyword evidence="3" id="KW-0862">Zinc</keyword>
<keyword evidence="9" id="KW-1185">Reference proteome</keyword>
<dbReference type="Pfam" id="PF13445">
    <property type="entry name" value="zf-RING_UBOX"/>
    <property type="match status" value="1"/>
</dbReference>
<dbReference type="AlphaFoldDB" id="A0AAE0VXJ4"/>
<dbReference type="InterPro" id="IPR017907">
    <property type="entry name" value="Znf_RING_CS"/>
</dbReference>
<keyword evidence="5" id="KW-0175">Coiled coil</keyword>
<evidence type="ECO:0000313" key="9">
    <source>
        <dbReference type="Proteomes" id="UP001195483"/>
    </source>
</evidence>
<name>A0AAE0VXJ4_9BIVA</name>
<evidence type="ECO:0000259" key="7">
    <source>
        <dbReference type="PROSITE" id="PS50119"/>
    </source>
</evidence>
<dbReference type="InterPro" id="IPR001841">
    <property type="entry name" value="Znf_RING"/>
</dbReference>
<gene>
    <name evidence="8" type="ORF">CHS0354_035182</name>
</gene>
<evidence type="ECO:0000256" key="5">
    <source>
        <dbReference type="SAM" id="Coils"/>
    </source>
</evidence>
<evidence type="ECO:0000256" key="1">
    <source>
        <dbReference type="ARBA" id="ARBA00022723"/>
    </source>
</evidence>
<proteinExistence type="predicted"/>
<protein>
    <submittedName>
        <fullName evidence="8">Uncharacterized protein</fullName>
    </submittedName>
</protein>
<evidence type="ECO:0000256" key="2">
    <source>
        <dbReference type="ARBA" id="ARBA00022771"/>
    </source>
</evidence>
<dbReference type="InterPro" id="IPR013083">
    <property type="entry name" value="Znf_RING/FYVE/PHD"/>
</dbReference>
<dbReference type="EMBL" id="JAEAOA010002067">
    <property type="protein sequence ID" value="KAK3594283.1"/>
    <property type="molecule type" value="Genomic_DNA"/>
</dbReference>
<dbReference type="PANTHER" id="PTHR25462:SF296">
    <property type="entry name" value="MEIOTIC P26, ISOFORM F"/>
    <property type="match status" value="1"/>
</dbReference>
<sequence length="208" mass="23608">MATDDDSISCAVCCEIYSDPRCLTCGHSFCLKCIKGIADNKQRFPCPICRYNINLIDGDVEKLPKNYGLGVVIEAKDKKQYVMCLKHSKLLDIFCDRCDMVICSKCLPIEHKGHVTDDIDKIYQERNTKADSINKSIDMIFKKWHAALNVQQNTISNYLKEETDKKMKVCDEAERALNTSAAKVKELEDEINNIRSSDMIIVVQVICA</sequence>
<evidence type="ECO:0000256" key="3">
    <source>
        <dbReference type="ARBA" id="ARBA00022833"/>
    </source>
</evidence>
<dbReference type="Gene3D" id="3.30.160.60">
    <property type="entry name" value="Classic Zinc Finger"/>
    <property type="match status" value="1"/>
</dbReference>
<dbReference type="GO" id="GO:0008270">
    <property type="term" value="F:zinc ion binding"/>
    <property type="evidence" value="ECO:0007669"/>
    <property type="project" value="UniProtKB-KW"/>
</dbReference>
<keyword evidence="1" id="KW-0479">Metal-binding</keyword>
<dbReference type="PROSITE" id="PS00518">
    <property type="entry name" value="ZF_RING_1"/>
    <property type="match status" value="1"/>
</dbReference>
<dbReference type="SMART" id="SM00184">
    <property type="entry name" value="RING"/>
    <property type="match status" value="1"/>
</dbReference>
<dbReference type="PANTHER" id="PTHR25462">
    <property type="entry name" value="BONUS, ISOFORM C-RELATED"/>
    <property type="match status" value="1"/>
</dbReference>
<evidence type="ECO:0000256" key="4">
    <source>
        <dbReference type="PROSITE-ProRule" id="PRU00024"/>
    </source>
</evidence>
<evidence type="ECO:0000313" key="8">
    <source>
        <dbReference type="EMBL" id="KAK3594283.1"/>
    </source>
</evidence>
<comment type="caution">
    <text evidence="8">The sequence shown here is derived from an EMBL/GenBank/DDBJ whole genome shotgun (WGS) entry which is preliminary data.</text>
</comment>
<dbReference type="Proteomes" id="UP001195483">
    <property type="component" value="Unassembled WGS sequence"/>
</dbReference>
<dbReference type="InterPro" id="IPR047153">
    <property type="entry name" value="TRIM45/56/19-like"/>
</dbReference>
<dbReference type="SUPFAM" id="SSF57845">
    <property type="entry name" value="B-box zinc-binding domain"/>
    <property type="match status" value="1"/>
</dbReference>
<feature type="domain" description="B box-type" evidence="7">
    <location>
        <begin position="79"/>
        <end position="119"/>
    </location>
</feature>
<keyword evidence="2 4" id="KW-0863">Zinc-finger</keyword>
<reference evidence="8" key="2">
    <citation type="journal article" date="2021" name="Genome Biol. Evol.">
        <title>Developing a high-quality reference genome for a parasitic bivalve with doubly uniparental inheritance (Bivalvia: Unionida).</title>
        <authorList>
            <person name="Smith C.H."/>
        </authorList>
    </citation>
    <scope>NUCLEOTIDE SEQUENCE</scope>
    <source>
        <strain evidence="8">CHS0354</strain>
        <tissue evidence="8">Mantle</tissue>
    </source>
</reference>
<dbReference type="PROSITE" id="PS50119">
    <property type="entry name" value="ZF_BBOX"/>
    <property type="match status" value="1"/>
</dbReference>
<dbReference type="SUPFAM" id="SSF57850">
    <property type="entry name" value="RING/U-box"/>
    <property type="match status" value="1"/>
</dbReference>
<dbReference type="Gene3D" id="3.30.40.10">
    <property type="entry name" value="Zinc/RING finger domain, C3HC4 (zinc finger)"/>
    <property type="match status" value="1"/>
</dbReference>
<evidence type="ECO:0000259" key="6">
    <source>
        <dbReference type="PROSITE" id="PS50089"/>
    </source>
</evidence>
<feature type="coiled-coil region" evidence="5">
    <location>
        <begin position="170"/>
        <end position="197"/>
    </location>
</feature>
<organism evidence="8 9">
    <name type="scientific">Potamilus streckersoni</name>
    <dbReference type="NCBI Taxonomy" id="2493646"/>
    <lineage>
        <taxon>Eukaryota</taxon>
        <taxon>Metazoa</taxon>
        <taxon>Spiralia</taxon>
        <taxon>Lophotrochozoa</taxon>
        <taxon>Mollusca</taxon>
        <taxon>Bivalvia</taxon>
        <taxon>Autobranchia</taxon>
        <taxon>Heteroconchia</taxon>
        <taxon>Palaeoheterodonta</taxon>
        <taxon>Unionida</taxon>
        <taxon>Unionoidea</taxon>
        <taxon>Unionidae</taxon>
        <taxon>Ambleminae</taxon>
        <taxon>Lampsilini</taxon>
        <taxon>Potamilus</taxon>
    </lineage>
</organism>
<feature type="domain" description="RING-type" evidence="6">
    <location>
        <begin position="10"/>
        <end position="50"/>
    </location>
</feature>
<reference evidence="8" key="1">
    <citation type="journal article" date="2021" name="Genome Biol. Evol.">
        <title>A High-Quality Reference Genome for a Parasitic Bivalve with Doubly Uniparental Inheritance (Bivalvia: Unionida).</title>
        <authorList>
            <person name="Smith C.H."/>
        </authorList>
    </citation>
    <scope>NUCLEOTIDE SEQUENCE</scope>
    <source>
        <strain evidence="8">CHS0354</strain>
    </source>
</reference>
<dbReference type="PROSITE" id="PS50089">
    <property type="entry name" value="ZF_RING_2"/>
    <property type="match status" value="1"/>
</dbReference>
<accession>A0AAE0VXJ4</accession>